<dbReference type="OrthoDB" id="1113830at2"/>
<evidence type="ECO:0000313" key="5">
    <source>
        <dbReference type="EMBL" id="PWN55175.1"/>
    </source>
</evidence>
<feature type="domain" description="Phospholipid/glycerol acyltransferase" evidence="4">
    <location>
        <begin position="73"/>
        <end position="191"/>
    </location>
</feature>
<accession>A0A383XRC1</accession>
<keyword evidence="2 5" id="KW-0808">Transferase</keyword>
<dbReference type="AlphaFoldDB" id="A0A383XRC1"/>
<dbReference type="GO" id="GO:0006654">
    <property type="term" value="P:phosphatidic acid biosynthetic process"/>
    <property type="evidence" value="ECO:0007669"/>
    <property type="project" value="TreeGrafter"/>
</dbReference>
<dbReference type="SUPFAM" id="SSF69593">
    <property type="entry name" value="Glycerol-3-phosphate (1)-acyltransferase"/>
    <property type="match status" value="1"/>
</dbReference>
<evidence type="ECO:0000259" key="4">
    <source>
        <dbReference type="SMART" id="SM00563"/>
    </source>
</evidence>
<dbReference type="GO" id="GO:0003841">
    <property type="term" value="F:1-acylglycerol-3-phosphate O-acyltransferase activity"/>
    <property type="evidence" value="ECO:0007669"/>
    <property type="project" value="TreeGrafter"/>
</dbReference>
<evidence type="ECO:0000256" key="1">
    <source>
        <dbReference type="ARBA" id="ARBA00005189"/>
    </source>
</evidence>
<sequence>MAISRWLADRLVAPDVHETIDRIPKTLGSFGFDPWGYNRSTAKLGLAAAGWLFDHYFRVQVSGLEHVPPTGRIMLVPNHSGQLPLDGVMLGVAMSRNPAGPRAPRAMIERFFPTVPFVGNFLNGLGAVVGDPVNCGAMLEHEEAIIVFPEGIRGSGKVWSKRYQLQRFGTGFMHLAMRHNTPVIPVGIVGCEETMPSFSGLKPLARPLGLPYIPLGPPLPLPARVFIEIGEPIHFDNDCESEAAIAPRIEQVKQAIRGLIDQGLAKRTSVYR</sequence>
<reference evidence="5 6" key="1">
    <citation type="submission" date="2018-05" db="EMBL/GenBank/DDBJ databases">
        <title>Abyssibacter profundi OUC007T gen. nov., sp. nov, a marine bacterium isolated from seawater of the Mariana Trench.</title>
        <authorList>
            <person name="Zhou S."/>
        </authorList>
    </citation>
    <scope>NUCLEOTIDE SEQUENCE [LARGE SCALE GENOMIC DNA]</scope>
    <source>
        <strain evidence="5 6">OUC007</strain>
    </source>
</reference>
<comment type="pathway">
    <text evidence="1">Lipid metabolism.</text>
</comment>
<dbReference type="PANTHER" id="PTHR10434">
    <property type="entry name" value="1-ACYL-SN-GLYCEROL-3-PHOSPHATE ACYLTRANSFERASE"/>
    <property type="match status" value="1"/>
</dbReference>
<dbReference type="InterPro" id="IPR002123">
    <property type="entry name" value="Plipid/glycerol_acylTrfase"/>
</dbReference>
<dbReference type="Proteomes" id="UP000251800">
    <property type="component" value="Unassembled WGS sequence"/>
</dbReference>
<evidence type="ECO:0000256" key="2">
    <source>
        <dbReference type="ARBA" id="ARBA00022679"/>
    </source>
</evidence>
<dbReference type="Pfam" id="PF01553">
    <property type="entry name" value="Acyltransferase"/>
    <property type="match status" value="1"/>
</dbReference>
<organism evidence="5 6">
    <name type="scientific">Abyssibacter profundi</name>
    <dbReference type="NCBI Taxonomy" id="2182787"/>
    <lineage>
        <taxon>Bacteria</taxon>
        <taxon>Pseudomonadati</taxon>
        <taxon>Pseudomonadota</taxon>
        <taxon>Gammaproteobacteria</taxon>
        <taxon>Chromatiales</taxon>
        <taxon>Oceanococcaceae</taxon>
        <taxon>Abyssibacter</taxon>
    </lineage>
</organism>
<evidence type="ECO:0000313" key="6">
    <source>
        <dbReference type="Proteomes" id="UP000251800"/>
    </source>
</evidence>
<dbReference type="SMART" id="SM00563">
    <property type="entry name" value="PlsC"/>
    <property type="match status" value="1"/>
</dbReference>
<protein>
    <submittedName>
        <fullName evidence="5">Glycerol acyltransferase</fullName>
    </submittedName>
</protein>
<gene>
    <name evidence="5" type="ORF">DEH80_13185</name>
</gene>
<dbReference type="CDD" id="cd07987">
    <property type="entry name" value="LPLAT_MGAT-like"/>
    <property type="match status" value="1"/>
</dbReference>
<dbReference type="PANTHER" id="PTHR10434:SF11">
    <property type="entry name" value="1-ACYL-SN-GLYCEROL-3-PHOSPHATE ACYLTRANSFERASE"/>
    <property type="match status" value="1"/>
</dbReference>
<proteinExistence type="predicted"/>
<keyword evidence="6" id="KW-1185">Reference proteome</keyword>
<dbReference type="EMBL" id="QEQK01000012">
    <property type="protein sequence ID" value="PWN55175.1"/>
    <property type="molecule type" value="Genomic_DNA"/>
</dbReference>
<dbReference type="RefSeq" id="WP_109720977.1">
    <property type="nucleotide sequence ID" value="NZ_QEQK01000012.1"/>
</dbReference>
<name>A0A383XRC1_9GAMM</name>
<keyword evidence="3 5" id="KW-0012">Acyltransferase</keyword>
<comment type="caution">
    <text evidence="5">The sequence shown here is derived from an EMBL/GenBank/DDBJ whole genome shotgun (WGS) entry which is preliminary data.</text>
</comment>
<evidence type="ECO:0000256" key="3">
    <source>
        <dbReference type="ARBA" id="ARBA00023315"/>
    </source>
</evidence>